<evidence type="ECO:0000256" key="6">
    <source>
        <dbReference type="ARBA" id="ARBA00022839"/>
    </source>
</evidence>
<feature type="binding site" evidence="10">
    <location>
        <position position="573"/>
    </location>
    <ligand>
        <name>substrate</name>
    </ligand>
</feature>
<name>A0A166VVV3_9AGAM</name>
<evidence type="ECO:0000313" key="13">
    <source>
        <dbReference type="Proteomes" id="UP000076532"/>
    </source>
</evidence>
<feature type="region of interest" description="Disordered" evidence="11">
    <location>
        <begin position="587"/>
        <end position="608"/>
    </location>
</feature>
<dbReference type="Pfam" id="PF06087">
    <property type="entry name" value="Tyr-DNA_phospho"/>
    <property type="match status" value="1"/>
</dbReference>
<feature type="binding site" evidence="10">
    <location>
        <position position="330"/>
    </location>
    <ligand>
        <name>substrate</name>
    </ligand>
</feature>
<dbReference type="PANTHER" id="PTHR12415">
    <property type="entry name" value="TYROSYL-DNA PHOSPHODIESTERASE 1"/>
    <property type="match status" value="1"/>
</dbReference>
<feature type="compositionally biased region" description="Low complexity" evidence="11">
    <location>
        <begin position="138"/>
        <end position="161"/>
    </location>
</feature>
<dbReference type="GO" id="GO:0006281">
    <property type="term" value="P:DNA repair"/>
    <property type="evidence" value="ECO:0007669"/>
    <property type="project" value="UniProtKB-KW"/>
</dbReference>
<comment type="subcellular location">
    <subcellularLocation>
        <location evidence="1">Nucleus</location>
    </subcellularLocation>
</comment>
<evidence type="ECO:0000256" key="4">
    <source>
        <dbReference type="ARBA" id="ARBA00022763"/>
    </source>
</evidence>
<evidence type="ECO:0000256" key="5">
    <source>
        <dbReference type="ARBA" id="ARBA00022801"/>
    </source>
</evidence>
<evidence type="ECO:0000256" key="7">
    <source>
        <dbReference type="ARBA" id="ARBA00023204"/>
    </source>
</evidence>
<evidence type="ECO:0000256" key="2">
    <source>
        <dbReference type="ARBA" id="ARBA00010205"/>
    </source>
</evidence>
<dbReference type="CDD" id="cd09123">
    <property type="entry name" value="PLDc_Tdp1_2"/>
    <property type="match status" value="1"/>
</dbReference>
<gene>
    <name evidence="12" type="ORF">FIBSPDRAFT_906959</name>
</gene>
<evidence type="ECO:0000256" key="11">
    <source>
        <dbReference type="SAM" id="MobiDB-lite"/>
    </source>
</evidence>
<dbReference type="OrthoDB" id="47785at2759"/>
<evidence type="ECO:0000256" key="8">
    <source>
        <dbReference type="ARBA" id="ARBA00023242"/>
    </source>
</evidence>
<dbReference type="GO" id="GO:0017005">
    <property type="term" value="F:3'-tyrosyl-DNA phosphodiesterase activity"/>
    <property type="evidence" value="ECO:0007669"/>
    <property type="project" value="TreeGrafter"/>
</dbReference>
<reference evidence="12 13" key="1">
    <citation type="journal article" date="2016" name="Mol. Biol. Evol.">
        <title>Comparative Genomics of Early-Diverging Mushroom-Forming Fungi Provides Insights into the Origins of Lignocellulose Decay Capabilities.</title>
        <authorList>
            <person name="Nagy L.G."/>
            <person name="Riley R."/>
            <person name="Tritt A."/>
            <person name="Adam C."/>
            <person name="Daum C."/>
            <person name="Floudas D."/>
            <person name="Sun H."/>
            <person name="Yadav J.S."/>
            <person name="Pangilinan J."/>
            <person name="Larsson K.H."/>
            <person name="Matsuura K."/>
            <person name="Barry K."/>
            <person name="Labutti K."/>
            <person name="Kuo R."/>
            <person name="Ohm R.A."/>
            <person name="Bhattacharya S.S."/>
            <person name="Shirouzu T."/>
            <person name="Yoshinaga Y."/>
            <person name="Martin F.M."/>
            <person name="Grigoriev I.V."/>
            <person name="Hibbett D.S."/>
        </authorList>
    </citation>
    <scope>NUCLEOTIDE SEQUENCE [LARGE SCALE GENOMIC DNA]</scope>
    <source>
        <strain evidence="12 13">CBS 109695</strain>
    </source>
</reference>
<dbReference type="Proteomes" id="UP000076532">
    <property type="component" value="Unassembled WGS sequence"/>
</dbReference>
<dbReference type="GO" id="GO:0003697">
    <property type="term" value="F:single-stranded DNA binding"/>
    <property type="evidence" value="ECO:0007669"/>
    <property type="project" value="TreeGrafter"/>
</dbReference>
<keyword evidence="3" id="KW-0540">Nuclease</keyword>
<evidence type="ECO:0000256" key="3">
    <source>
        <dbReference type="ARBA" id="ARBA00022722"/>
    </source>
</evidence>
<dbReference type="AlphaFoldDB" id="A0A166VVV3"/>
<feature type="compositionally biased region" description="Basic and acidic residues" evidence="11">
    <location>
        <begin position="194"/>
        <end position="206"/>
    </location>
</feature>
<evidence type="ECO:0000256" key="10">
    <source>
        <dbReference type="PIRSR" id="PIRSR610347-2"/>
    </source>
</evidence>
<comment type="similarity">
    <text evidence="2">Belongs to the tyrosyl-DNA phosphodiesterase family.</text>
</comment>
<dbReference type="GO" id="GO:0003690">
    <property type="term" value="F:double-stranded DNA binding"/>
    <property type="evidence" value="ECO:0007669"/>
    <property type="project" value="TreeGrafter"/>
</dbReference>
<evidence type="ECO:0000313" key="12">
    <source>
        <dbReference type="EMBL" id="KZP33115.1"/>
    </source>
</evidence>
<feature type="active site" description="Nucleophile" evidence="9">
    <location>
        <position position="328"/>
    </location>
</feature>
<organism evidence="12 13">
    <name type="scientific">Athelia psychrophila</name>
    <dbReference type="NCBI Taxonomy" id="1759441"/>
    <lineage>
        <taxon>Eukaryota</taxon>
        <taxon>Fungi</taxon>
        <taxon>Dikarya</taxon>
        <taxon>Basidiomycota</taxon>
        <taxon>Agaricomycotina</taxon>
        <taxon>Agaricomycetes</taxon>
        <taxon>Agaricomycetidae</taxon>
        <taxon>Atheliales</taxon>
        <taxon>Atheliaceae</taxon>
        <taxon>Athelia</taxon>
    </lineage>
</organism>
<feature type="compositionally biased region" description="Basic and acidic residues" evidence="11">
    <location>
        <begin position="165"/>
        <end position="187"/>
    </location>
</feature>
<dbReference type="CDD" id="cd09122">
    <property type="entry name" value="PLDc_Tdp1_1"/>
    <property type="match status" value="1"/>
</dbReference>
<sequence length="701" mass="77786">MVTSPAITCSSSLRNAAHVSAGHVVTCSSRPILPAPGNHRGSFGIRIGSPGERGMLQWSSVMPVIAIQRKFGPDTMHSPPEDFLTDDRSRAIALSMQDASKPAPAPIVISDDEGDEELAFQIQIQLAMEASKAETSARESSYPSSRSASPPAPAPVQGSAPKPKFLSERAQMEKERLERQKRSRPDDSVEMDAEPPKRPHTTDTRHRGSAPSAGSSKASSSFPSNIPTIDRIFWEAEARQVANRHAEPRRDGQPTFRLTEVLGKKSDISFAILSSYSLALSWVYEFFDRQTPVIVVAHDSERQEAMHNVFPNWVRTVPKLHNNRGCMHMKIFYKTGRLRVVISTANLVDMDWRDIENTVWLQDVPLRSSPIAHDPKATTDFPAMLQHVLHKTYVKPALGALRKERPDVPIKVIEDIRCRWDWSKVKAQLVPSVAGKHEGWPNVIMTGHVRLMKAVRDMGLRTGKGKGKQLMLECQGSSIGTYTTQWLNEFHWSARGESAEDWLDIKKAHRGKEPYPPVKILFPTLKTVRASVLGEPGGGTMFCAPNQWKGANFPRDHFYDSKSKAGGVLMHSKMILALLRTENTLGGKGKATTTNNVDSGSETEDSDDDIVEVQKEVGWAYIGSHNFTPSAWGNLSGSSFNPVLNVTNYEIGVVFPLKDEAQANKIACWERPPKKYVVGEDIPWMQNDSLVLQQLRVQEGG</sequence>
<dbReference type="InterPro" id="IPR010347">
    <property type="entry name" value="Tdp1"/>
</dbReference>
<keyword evidence="8" id="KW-0539">Nucleus</keyword>
<keyword evidence="5" id="KW-0378">Hydrolase</keyword>
<keyword evidence="6" id="KW-0269">Exonuclease</keyword>
<dbReference type="SUPFAM" id="SSF56024">
    <property type="entry name" value="Phospholipase D/nuclease"/>
    <property type="match status" value="2"/>
</dbReference>
<evidence type="ECO:0000256" key="1">
    <source>
        <dbReference type="ARBA" id="ARBA00004123"/>
    </source>
</evidence>
<feature type="compositionally biased region" description="Low complexity" evidence="11">
    <location>
        <begin position="209"/>
        <end position="224"/>
    </location>
</feature>
<keyword evidence="4" id="KW-0227">DNA damage</keyword>
<proteinExistence type="inferred from homology"/>
<dbReference type="Gene3D" id="3.30.870.10">
    <property type="entry name" value="Endonuclease Chain A"/>
    <property type="match status" value="2"/>
</dbReference>
<keyword evidence="13" id="KW-1185">Reference proteome</keyword>
<protein>
    <submittedName>
        <fullName evidence="12">Phospholipase D/nuclease</fullName>
    </submittedName>
</protein>
<dbReference type="STRING" id="436010.A0A166VVV3"/>
<feature type="region of interest" description="Disordered" evidence="11">
    <location>
        <begin position="131"/>
        <end position="224"/>
    </location>
</feature>
<feature type="active site" description="Proton donor/acceptor" evidence="9">
    <location>
        <position position="571"/>
    </location>
</feature>
<dbReference type="EMBL" id="KV417483">
    <property type="protein sequence ID" value="KZP33115.1"/>
    <property type="molecule type" value="Genomic_DNA"/>
</dbReference>
<accession>A0A166VVV3</accession>
<keyword evidence="7" id="KW-0234">DNA repair</keyword>
<dbReference type="GO" id="GO:0004527">
    <property type="term" value="F:exonuclease activity"/>
    <property type="evidence" value="ECO:0007669"/>
    <property type="project" value="UniProtKB-KW"/>
</dbReference>
<evidence type="ECO:0000256" key="9">
    <source>
        <dbReference type="PIRSR" id="PIRSR610347-1"/>
    </source>
</evidence>
<dbReference type="GO" id="GO:0005634">
    <property type="term" value="C:nucleus"/>
    <property type="evidence" value="ECO:0007669"/>
    <property type="project" value="UniProtKB-SubCell"/>
</dbReference>
<dbReference type="PANTHER" id="PTHR12415:SF0">
    <property type="entry name" value="TYROSYL-DNA PHOSPHODIESTERASE 1"/>
    <property type="match status" value="1"/>
</dbReference>